<reference evidence="1 2" key="1">
    <citation type="submission" date="2019-05" db="EMBL/GenBank/DDBJ databases">
        <title>Another draft genome of Portunus trituberculatus and its Hox gene families provides insights of decapod evolution.</title>
        <authorList>
            <person name="Jeong J.-H."/>
            <person name="Song I."/>
            <person name="Kim S."/>
            <person name="Choi T."/>
            <person name="Kim D."/>
            <person name="Ryu S."/>
            <person name="Kim W."/>
        </authorList>
    </citation>
    <scope>NUCLEOTIDE SEQUENCE [LARGE SCALE GENOMIC DNA]</scope>
    <source>
        <tissue evidence="1">Muscle</tissue>
    </source>
</reference>
<name>A0A5B7EU82_PORTR</name>
<keyword evidence="2" id="KW-1185">Reference proteome</keyword>
<proteinExistence type="predicted"/>
<evidence type="ECO:0000313" key="1">
    <source>
        <dbReference type="EMBL" id="MPC36716.1"/>
    </source>
</evidence>
<organism evidence="1 2">
    <name type="scientific">Portunus trituberculatus</name>
    <name type="common">Swimming crab</name>
    <name type="synonym">Neptunus trituberculatus</name>
    <dbReference type="NCBI Taxonomy" id="210409"/>
    <lineage>
        <taxon>Eukaryota</taxon>
        <taxon>Metazoa</taxon>
        <taxon>Ecdysozoa</taxon>
        <taxon>Arthropoda</taxon>
        <taxon>Crustacea</taxon>
        <taxon>Multicrustacea</taxon>
        <taxon>Malacostraca</taxon>
        <taxon>Eumalacostraca</taxon>
        <taxon>Eucarida</taxon>
        <taxon>Decapoda</taxon>
        <taxon>Pleocyemata</taxon>
        <taxon>Brachyura</taxon>
        <taxon>Eubrachyura</taxon>
        <taxon>Portunoidea</taxon>
        <taxon>Portunidae</taxon>
        <taxon>Portuninae</taxon>
        <taxon>Portunus</taxon>
    </lineage>
</organism>
<protein>
    <submittedName>
        <fullName evidence="1">Uncharacterized protein</fullName>
    </submittedName>
</protein>
<sequence>MKRSRRQSGSSVDRPDMTALTRLLPQTCMVQVWLRVSTLGPRPSGVTILNLLIDLQLQADIIFTAGNFALSGMPLTELETASLSVMEILVNLDLTEHKIKKIYCENGNRLGEKCEAILASNPDSEVLQVLEVLQGENRSNVTLPQGMEQELKQI</sequence>
<dbReference type="EMBL" id="VSRR010003587">
    <property type="protein sequence ID" value="MPC36716.1"/>
    <property type="molecule type" value="Genomic_DNA"/>
</dbReference>
<accession>A0A5B7EU82</accession>
<dbReference type="AlphaFoldDB" id="A0A5B7EU82"/>
<gene>
    <name evidence="1" type="ORF">E2C01_030184</name>
</gene>
<dbReference type="Proteomes" id="UP000324222">
    <property type="component" value="Unassembled WGS sequence"/>
</dbReference>
<evidence type="ECO:0000313" key="2">
    <source>
        <dbReference type="Proteomes" id="UP000324222"/>
    </source>
</evidence>
<comment type="caution">
    <text evidence="1">The sequence shown here is derived from an EMBL/GenBank/DDBJ whole genome shotgun (WGS) entry which is preliminary data.</text>
</comment>